<accession>A0A3Q8J5Z4</accession>
<evidence type="ECO:0000256" key="1">
    <source>
        <dbReference type="SAM" id="MobiDB-lite"/>
    </source>
</evidence>
<feature type="region of interest" description="Disordered" evidence="1">
    <location>
        <begin position="135"/>
        <end position="172"/>
    </location>
</feature>
<gene>
    <name evidence="2" type="primary">ORF35</name>
</gene>
<protein>
    <submittedName>
        <fullName evidence="2">Uncharacterized protein</fullName>
    </submittedName>
</protein>
<evidence type="ECO:0000313" key="2">
    <source>
        <dbReference type="EMBL" id="AZB49134.1"/>
    </source>
</evidence>
<dbReference type="KEGG" id="vg:65102688"/>
<proteinExistence type="predicted"/>
<name>A0A3Q8J5Z4_9GAMA</name>
<dbReference type="InterPro" id="IPR008566">
    <property type="entry name" value="DUF848"/>
</dbReference>
<dbReference type="RefSeq" id="YP_010087404.1">
    <property type="nucleotide sequence ID" value="NC_055554.1"/>
</dbReference>
<dbReference type="GeneID" id="65102688"/>
<feature type="compositionally biased region" description="Basic and acidic residues" evidence="1">
    <location>
        <begin position="149"/>
        <end position="158"/>
    </location>
</feature>
<dbReference type="EMBL" id="MG452721">
    <property type="protein sequence ID" value="AZB49134.1"/>
    <property type="molecule type" value="Genomic_DNA"/>
</dbReference>
<dbReference type="Proteomes" id="UP000679767">
    <property type="component" value="Segment"/>
</dbReference>
<organism evidence="2">
    <name type="scientific">Vombatid gammaherpesvirus 1</name>
    <dbReference type="NCBI Taxonomy" id="2052651"/>
    <lineage>
        <taxon>Viruses</taxon>
        <taxon>Duplodnaviria</taxon>
        <taxon>Heunggongvirae</taxon>
        <taxon>Peploviricota</taxon>
        <taxon>Herviviricetes</taxon>
        <taxon>Herpesvirales</taxon>
        <taxon>Orthoherpesviridae</taxon>
        <taxon>Gammaherpesvirinae</taxon>
        <taxon>Manticavirus</taxon>
        <taxon>Manticavirus vombatidgamma1</taxon>
    </lineage>
</organism>
<evidence type="ECO:0000313" key="3">
    <source>
        <dbReference type="Proteomes" id="UP000679767"/>
    </source>
</evidence>
<sequence>MNNRMLLAQHLMVEVNKRISVSTHDRFGPEHGLFAIQYGSTSDSIRRLEHITNASLIHKIYETASSSHNAAVDELATLSRIHPKLFTDTEKLRDKIEDRLDEIREYADPGLSSDLPERREYCCSSNDVTDTIASWRLESLPRPASDEPSDTHPASDHHSHGHSNHPGSVHPD</sequence>
<reference evidence="2" key="1">
    <citation type="submission" date="2017-11" db="EMBL/GenBank/DDBJ databases">
        <title>The distinct marsupial branch of gammaherpesviruses includes novel host-derived genes seldom found in other viruses.</title>
        <authorList>
            <person name="Vaz P.K."/>
        </authorList>
    </citation>
    <scope>NUCLEOTIDE SEQUENCE</scope>
    <source>
        <strain evidence="2">V3187/11</strain>
    </source>
</reference>
<dbReference type="Pfam" id="PF05852">
    <property type="entry name" value="DUF848"/>
    <property type="match status" value="1"/>
</dbReference>
<keyword evidence="3" id="KW-1185">Reference proteome</keyword>